<protein>
    <submittedName>
        <fullName evidence="8">BPTI/Kunitz inhibitor domain-containing protein</fullName>
    </submittedName>
</protein>
<evidence type="ECO:0000313" key="7">
    <source>
        <dbReference type="Proteomes" id="UP000274131"/>
    </source>
</evidence>
<organism evidence="8">
    <name type="scientific">Enterobius vermicularis</name>
    <name type="common">Human pinworm</name>
    <dbReference type="NCBI Taxonomy" id="51028"/>
    <lineage>
        <taxon>Eukaryota</taxon>
        <taxon>Metazoa</taxon>
        <taxon>Ecdysozoa</taxon>
        <taxon>Nematoda</taxon>
        <taxon>Chromadorea</taxon>
        <taxon>Rhabditida</taxon>
        <taxon>Spirurina</taxon>
        <taxon>Oxyuridomorpha</taxon>
        <taxon>Oxyuroidea</taxon>
        <taxon>Oxyuridae</taxon>
        <taxon>Enterobius</taxon>
    </lineage>
</organism>
<keyword evidence="2" id="KW-0722">Serine protease inhibitor</keyword>
<dbReference type="GO" id="GO:0005615">
    <property type="term" value="C:extracellular space"/>
    <property type="evidence" value="ECO:0007669"/>
    <property type="project" value="TreeGrafter"/>
</dbReference>
<evidence type="ECO:0000256" key="1">
    <source>
        <dbReference type="ARBA" id="ARBA00022690"/>
    </source>
</evidence>
<dbReference type="OrthoDB" id="5851704at2759"/>
<dbReference type="PROSITE" id="PS50279">
    <property type="entry name" value="BPTI_KUNITZ_2"/>
    <property type="match status" value="1"/>
</dbReference>
<dbReference type="CDD" id="cd00109">
    <property type="entry name" value="Kunitz-type"/>
    <property type="match status" value="1"/>
</dbReference>
<evidence type="ECO:0000256" key="3">
    <source>
        <dbReference type="ARBA" id="ARBA00023157"/>
    </source>
</evidence>
<dbReference type="InterPro" id="IPR036880">
    <property type="entry name" value="Kunitz_BPTI_sf"/>
</dbReference>
<gene>
    <name evidence="6" type="ORF">EVEC_LOCUS6029</name>
</gene>
<feature type="domain" description="BPTI/Kunitz inhibitor" evidence="5">
    <location>
        <begin position="126"/>
        <end position="183"/>
    </location>
</feature>
<dbReference type="AlphaFoldDB" id="A0A0N4V7Z1"/>
<dbReference type="WBParaSite" id="EVEC_0000643401-mRNA-1">
    <property type="protein sequence ID" value="EVEC_0000643401-mRNA-1"/>
    <property type="gene ID" value="EVEC_0000643401"/>
</dbReference>
<dbReference type="SMART" id="SM00131">
    <property type="entry name" value="KU"/>
    <property type="match status" value="1"/>
</dbReference>
<keyword evidence="1" id="KW-0646">Protease inhibitor</keyword>
<dbReference type="PANTHER" id="PTHR10083:SF374">
    <property type="entry name" value="BPTI_KUNITZ INHIBITOR DOMAIN-CONTAINING PROTEIN"/>
    <property type="match status" value="1"/>
</dbReference>
<reference evidence="6 7" key="2">
    <citation type="submission" date="2018-10" db="EMBL/GenBank/DDBJ databases">
        <authorList>
            <consortium name="Pathogen Informatics"/>
        </authorList>
    </citation>
    <scope>NUCLEOTIDE SEQUENCE [LARGE SCALE GENOMIC DNA]</scope>
</reference>
<dbReference type="STRING" id="51028.A0A0N4V7Z1"/>
<dbReference type="PANTHER" id="PTHR10083">
    <property type="entry name" value="KUNITZ-TYPE PROTEASE INHIBITOR-RELATED"/>
    <property type="match status" value="1"/>
</dbReference>
<keyword evidence="3" id="KW-1015">Disulfide bond</keyword>
<dbReference type="InterPro" id="IPR050098">
    <property type="entry name" value="TFPI/VKTCI-like"/>
</dbReference>
<dbReference type="Gene3D" id="4.10.410.10">
    <property type="entry name" value="Pancreatic trypsin inhibitor Kunitz domain"/>
    <property type="match status" value="1"/>
</dbReference>
<evidence type="ECO:0000313" key="8">
    <source>
        <dbReference type="WBParaSite" id="EVEC_0000643401-mRNA-1"/>
    </source>
</evidence>
<feature type="compositionally biased region" description="Polar residues" evidence="4">
    <location>
        <begin position="39"/>
        <end position="48"/>
    </location>
</feature>
<keyword evidence="7" id="KW-1185">Reference proteome</keyword>
<dbReference type="PRINTS" id="PR00759">
    <property type="entry name" value="BASICPTASE"/>
</dbReference>
<dbReference type="EMBL" id="UXUI01008351">
    <property type="protein sequence ID" value="VDD91278.1"/>
    <property type="molecule type" value="Genomic_DNA"/>
</dbReference>
<sequence length="195" mass="21700">MCCPLTPSGNNIPPPPVAAPYFGNRKANPGEIIERGSLPSDTKPQNRLSSKHSAVKGKSKYTVAEVPSFARMMMKPDSRPPTSPPAELFNSESKDNEGVQIDIGNADDPFDVVNSSKKARLDRSVCMLSSSEGRVCREDEPVPRTNLQYAYSKKDKRCKLFFYKGCGGNDNRFETKRQCEALCLVRLFNTWCLTE</sequence>
<name>A0A0N4V7Z1_ENTVE</name>
<feature type="region of interest" description="Disordered" evidence="4">
    <location>
        <begin position="1"/>
        <end position="59"/>
    </location>
</feature>
<dbReference type="InterPro" id="IPR020901">
    <property type="entry name" value="Prtase_inh_Kunz-CS"/>
</dbReference>
<accession>A0A0N4V7Z1</accession>
<reference evidence="8" key="1">
    <citation type="submission" date="2017-02" db="UniProtKB">
        <authorList>
            <consortium name="WormBaseParasite"/>
        </authorList>
    </citation>
    <scope>IDENTIFICATION</scope>
</reference>
<dbReference type="PROSITE" id="PS00280">
    <property type="entry name" value="BPTI_KUNITZ_1"/>
    <property type="match status" value="1"/>
</dbReference>
<feature type="compositionally biased region" description="Basic residues" evidence="4">
    <location>
        <begin position="49"/>
        <end position="59"/>
    </location>
</feature>
<dbReference type="GO" id="GO:0004867">
    <property type="term" value="F:serine-type endopeptidase inhibitor activity"/>
    <property type="evidence" value="ECO:0007669"/>
    <property type="project" value="UniProtKB-KW"/>
</dbReference>
<proteinExistence type="predicted"/>
<dbReference type="Proteomes" id="UP000274131">
    <property type="component" value="Unassembled WGS sequence"/>
</dbReference>
<evidence type="ECO:0000313" key="6">
    <source>
        <dbReference type="EMBL" id="VDD91278.1"/>
    </source>
</evidence>
<evidence type="ECO:0000256" key="4">
    <source>
        <dbReference type="SAM" id="MobiDB-lite"/>
    </source>
</evidence>
<evidence type="ECO:0000259" key="5">
    <source>
        <dbReference type="PROSITE" id="PS50279"/>
    </source>
</evidence>
<dbReference type="SUPFAM" id="SSF57362">
    <property type="entry name" value="BPTI-like"/>
    <property type="match status" value="1"/>
</dbReference>
<dbReference type="Pfam" id="PF00014">
    <property type="entry name" value="Kunitz_BPTI"/>
    <property type="match status" value="1"/>
</dbReference>
<dbReference type="InterPro" id="IPR002223">
    <property type="entry name" value="Kunitz_BPTI"/>
</dbReference>
<evidence type="ECO:0000256" key="2">
    <source>
        <dbReference type="ARBA" id="ARBA00022900"/>
    </source>
</evidence>